<dbReference type="EMBL" id="JAIWYP010000003">
    <property type="protein sequence ID" value="KAH3858034.1"/>
    <property type="molecule type" value="Genomic_DNA"/>
</dbReference>
<evidence type="ECO:0000313" key="2">
    <source>
        <dbReference type="Proteomes" id="UP000828390"/>
    </source>
</evidence>
<protein>
    <submittedName>
        <fullName evidence="1">Uncharacterized protein</fullName>
    </submittedName>
</protein>
<reference evidence="1" key="1">
    <citation type="journal article" date="2019" name="bioRxiv">
        <title>The Genome of the Zebra Mussel, Dreissena polymorpha: A Resource for Invasive Species Research.</title>
        <authorList>
            <person name="McCartney M.A."/>
            <person name="Auch B."/>
            <person name="Kono T."/>
            <person name="Mallez S."/>
            <person name="Zhang Y."/>
            <person name="Obille A."/>
            <person name="Becker A."/>
            <person name="Abrahante J.E."/>
            <person name="Garbe J."/>
            <person name="Badalamenti J.P."/>
            <person name="Herman A."/>
            <person name="Mangelson H."/>
            <person name="Liachko I."/>
            <person name="Sullivan S."/>
            <person name="Sone E.D."/>
            <person name="Koren S."/>
            <person name="Silverstein K.A.T."/>
            <person name="Beckman K.B."/>
            <person name="Gohl D.M."/>
        </authorList>
    </citation>
    <scope>NUCLEOTIDE SEQUENCE</scope>
    <source>
        <strain evidence="1">Duluth1</strain>
        <tissue evidence="1">Whole animal</tissue>
    </source>
</reference>
<dbReference type="Proteomes" id="UP000828390">
    <property type="component" value="Unassembled WGS sequence"/>
</dbReference>
<name>A0A9D4LHP7_DREPO</name>
<accession>A0A9D4LHP7</accession>
<keyword evidence="2" id="KW-1185">Reference proteome</keyword>
<organism evidence="1 2">
    <name type="scientific">Dreissena polymorpha</name>
    <name type="common">Zebra mussel</name>
    <name type="synonym">Mytilus polymorpha</name>
    <dbReference type="NCBI Taxonomy" id="45954"/>
    <lineage>
        <taxon>Eukaryota</taxon>
        <taxon>Metazoa</taxon>
        <taxon>Spiralia</taxon>
        <taxon>Lophotrochozoa</taxon>
        <taxon>Mollusca</taxon>
        <taxon>Bivalvia</taxon>
        <taxon>Autobranchia</taxon>
        <taxon>Heteroconchia</taxon>
        <taxon>Euheterodonta</taxon>
        <taxon>Imparidentia</taxon>
        <taxon>Neoheterodontei</taxon>
        <taxon>Myida</taxon>
        <taxon>Dreissenoidea</taxon>
        <taxon>Dreissenidae</taxon>
        <taxon>Dreissena</taxon>
    </lineage>
</organism>
<evidence type="ECO:0000313" key="1">
    <source>
        <dbReference type="EMBL" id="KAH3858034.1"/>
    </source>
</evidence>
<reference evidence="1" key="2">
    <citation type="submission" date="2020-11" db="EMBL/GenBank/DDBJ databases">
        <authorList>
            <person name="McCartney M.A."/>
            <person name="Auch B."/>
            <person name="Kono T."/>
            <person name="Mallez S."/>
            <person name="Becker A."/>
            <person name="Gohl D.M."/>
            <person name="Silverstein K.A.T."/>
            <person name="Koren S."/>
            <person name="Bechman K.B."/>
            <person name="Herman A."/>
            <person name="Abrahante J.E."/>
            <person name="Garbe J."/>
        </authorList>
    </citation>
    <scope>NUCLEOTIDE SEQUENCE</scope>
    <source>
        <strain evidence="1">Duluth1</strain>
        <tissue evidence="1">Whole animal</tissue>
    </source>
</reference>
<proteinExistence type="predicted"/>
<comment type="caution">
    <text evidence="1">The sequence shown here is derived from an EMBL/GenBank/DDBJ whole genome shotgun (WGS) entry which is preliminary data.</text>
</comment>
<dbReference type="AlphaFoldDB" id="A0A9D4LHP7"/>
<gene>
    <name evidence="1" type="ORF">DPMN_100653</name>
</gene>
<sequence length="51" mass="6240">MRVRKKMKEAKEEWIDEQFIIIDKELTAWNNKKAYSTLKTLTKTNKTRRLL</sequence>